<feature type="transmembrane region" description="Helical" evidence="5">
    <location>
        <begin position="7"/>
        <end position="35"/>
    </location>
</feature>
<gene>
    <name evidence="6" type="ORF">SAMN05660841_03412</name>
</gene>
<evidence type="ECO:0000313" key="6">
    <source>
        <dbReference type="EMBL" id="SKB97629.1"/>
    </source>
</evidence>
<dbReference type="OrthoDB" id="8559161at2"/>
<feature type="transmembrane region" description="Helical" evidence="5">
    <location>
        <begin position="110"/>
        <end position="127"/>
    </location>
</feature>
<dbReference type="InterPro" id="IPR002781">
    <property type="entry name" value="TM_pro_TauE-like"/>
</dbReference>
<evidence type="ECO:0000256" key="3">
    <source>
        <dbReference type="ARBA" id="ARBA00022989"/>
    </source>
</evidence>
<keyword evidence="4 5" id="KW-0472">Membrane</keyword>
<keyword evidence="7" id="KW-1185">Reference proteome</keyword>
<organism evidence="6 7">
    <name type="scientific">Sphingobacterium nematocida</name>
    <dbReference type="NCBI Taxonomy" id="1513896"/>
    <lineage>
        <taxon>Bacteria</taxon>
        <taxon>Pseudomonadati</taxon>
        <taxon>Bacteroidota</taxon>
        <taxon>Sphingobacteriia</taxon>
        <taxon>Sphingobacteriales</taxon>
        <taxon>Sphingobacteriaceae</taxon>
        <taxon>Sphingobacterium</taxon>
    </lineage>
</organism>
<dbReference type="Proteomes" id="UP000190150">
    <property type="component" value="Unassembled WGS sequence"/>
</dbReference>
<comment type="subcellular location">
    <subcellularLocation>
        <location evidence="5">Cell membrane</location>
        <topology evidence="5">Multi-pass membrane protein</topology>
    </subcellularLocation>
    <subcellularLocation>
        <location evidence="1">Membrane</location>
        <topology evidence="1">Multi-pass membrane protein</topology>
    </subcellularLocation>
</comment>
<comment type="similarity">
    <text evidence="5">Belongs to the 4-toluene sulfonate uptake permease (TSUP) (TC 2.A.102) family.</text>
</comment>
<evidence type="ECO:0000256" key="5">
    <source>
        <dbReference type="RuleBase" id="RU363041"/>
    </source>
</evidence>
<dbReference type="Pfam" id="PF01925">
    <property type="entry name" value="TauE"/>
    <property type="match status" value="1"/>
</dbReference>
<dbReference type="PANTHER" id="PTHR43701:SF2">
    <property type="entry name" value="MEMBRANE TRANSPORTER PROTEIN YJNA-RELATED"/>
    <property type="match status" value="1"/>
</dbReference>
<reference evidence="7" key="1">
    <citation type="submission" date="2017-02" db="EMBL/GenBank/DDBJ databases">
        <authorList>
            <person name="Varghese N."/>
            <person name="Submissions S."/>
        </authorList>
    </citation>
    <scope>NUCLEOTIDE SEQUENCE [LARGE SCALE GENOMIC DNA]</scope>
    <source>
        <strain evidence="7">DSM 24091</strain>
    </source>
</reference>
<proteinExistence type="inferred from homology"/>
<keyword evidence="2 5" id="KW-0812">Transmembrane</keyword>
<feature type="transmembrane region" description="Helical" evidence="5">
    <location>
        <begin position="243"/>
        <end position="262"/>
    </location>
</feature>
<dbReference type="PANTHER" id="PTHR43701">
    <property type="entry name" value="MEMBRANE TRANSPORTER PROTEIN MJ0441-RELATED"/>
    <property type="match status" value="1"/>
</dbReference>
<evidence type="ECO:0000256" key="2">
    <source>
        <dbReference type="ARBA" id="ARBA00022692"/>
    </source>
</evidence>
<keyword evidence="5" id="KW-1003">Cell membrane</keyword>
<evidence type="ECO:0000313" key="7">
    <source>
        <dbReference type="Proteomes" id="UP000190150"/>
    </source>
</evidence>
<evidence type="ECO:0000256" key="1">
    <source>
        <dbReference type="ARBA" id="ARBA00004141"/>
    </source>
</evidence>
<keyword evidence="3 5" id="KW-1133">Transmembrane helix</keyword>
<evidence type="ECO:0000256" key="4">
    <source>
        <dbReference type="ARBA" id="ARBA00023136"/>
    </source>
</evidence>
<dbReference type="RefSeq" id="WP_079644895.1">
    <property type="nucleotide sequence ID" value="NZ_FUZF01000017.1"/>
</dbReference>
<feature type="transmembrane region" description="Helical" evidence="5">
    <location>
        <begin position="147"/>
        <end position="173"/>
    </location>
</feature>
<dbReference type="AlphaFoldDB" id="A0A1T5FN59"/>
<dbReference type="STRING" id="1513896.SAMN05660841_03412"/>
<protein>
    <recommendedName>
        <fullName evidence="5">Probable membrane transporter protein</fullName>
    </recommendedName>
</protein>
<feature type="transmembrane region" description="Helical" evidence="5">
    <location>
        <begin position="41"/>
        <end position="60"/>
    </location>
</feature>
<feature type="transmembrane region" description="Helical" evidence="5">
    <location>
        <begin position="72"/>
        <end position="90"/>
    </location>
</feature>
<name>A0A1T5FN59_9SPHI</name>
<sequence>MEVIGSLLATLIGVTLGMMGSGGSILTVPVLVYVLHVDPNLATTYSLFAIGMASLVGSIVNFSKGTIDFRKVLDFGFPSIITVFLTRQFLLPFVPDVFNIGPWIIHQNTVLMIFFAGIMILSAFSMINRKIGQNWKTERKYSRGITIVQGIGVGLITGVVGAGGGFLIIPALINFYKMPLSKAVSTSLTIIAINSLFGLAGDIEKFNLFDWNLVLQYTGLLIIGMFLGFYLTRFFNGNQLKRILGYLIFFVGIFIILKEFFLKD</sequence>
<dbReference type="EMBL" id="FUZF01000017">
    <property type="protein sequence ID" value="SKB97629.1"/>
    <property type="molecule type" value="Genomic_DNA"/>
</dbReference>
<feature type="transmembrane region" description="Helical" evidence="5">
    <location>
        <begin position="211"/>
        <end position="231"/>
    </location>
</feature>
<dbReference type="GO" id="GO:0005886">
    <property type="term" value="C:plasma membrane"/>
    <property type="evidence" value="ECO:0007669"/>
    <property type="project" value="UniProtKB-SubCell"/>
</dbReference>
<accession>A0A1T5FN59</accession>
<dbReference type="InterPro" id="IPR051598">
    <property type="entry name" value="TSUP/Inactive_protease-like"/>
</dbReference>